<accession>A0A8S9KG29</accession>
<keyword evidence="1" id="KW-1133">Transmembrane helix</keyword>
<dbReference type="AlphaFoldDB" id="A0A8S9KG29"/>
<name>A0A8S9KG29_BRACR</name>
<evidence type="ECO:0000313" key="2">
    <source>
        <dbReference type="EMBL" id="KAF2593425.1"/>
    </source>
</evidence>
<protein>
    <submittedName>
        <fullName evidence="2">Uncharacterized protein</fullName>
    </submittedName>
</protein>
<comment type="caution">
    <text evidence="2">The sequence shown here is derived from an EMBL/GenBank/DDBJ whole genome shotgun (WGS) entry which is preliminary data.</text>
</comment>
<sequence length="97" mass="11207">MYSRMDRKPQWMTVKFLLTLSPVPVTQIVSLASRKENPNKIIITLLSIFLIASAATRVTGLGRISKLLHEIFGAFEDSLEMKKRKKDRRKRSEKLSF</sequence>
<organism evidence="2">
    <name type="scientific">Brassica cretica</name>
    <name type="common">Mustard</name>
    <dbReference type="NCBI Taxonomy" id="69181"/>
    <lineage>
        <taxon>Eukaryota</taxon>
        <taxon>Viridiplantae</taxon>
        <taxon>Streptophyta</taxon>
        <taxon>Embryophyta</taxon>
        <taxon>Tracheophyta</taxon>
        <taxon>Spermatophyta</taxon>
        <taxon>Magnoliopsida</taxon>
        <taxon>eudicotyledons</taxon>
        <taxon>Gunneridae</taxon>
        <taxon>Pentapetalae</taxon>
        <taxon>rosids</taxon>
        <taxon>malvids</taxon>
        <taxon>Brassicales</taxon>
        <taxon>Brassicaceae</taxon>
        <taxon>Brassiceae</taxon>
        <taxon>Brassica</taxon>
    </lineage>
</organism>
<evidence type="ECO:0000256" key="1">
    <source>
        <dbReference type="SAM" id="Phobius"/>
    </source>
</evidence>
<feature type="transmembrane region" description="Helical" evidence="1">
    <location>
        <begin position="41"/>
        <end position="60"/>
    </location>
</feature>
<reference evidence="2" key="1">
    <citation type="submission" date="2019-12" db="EMBL/GenBank/DDBJ databases">
        <title>Genome sequencing and annotation of Brassica cretica.</title>
        <authorList>
            <person name="Studholme D.J."/>
            <person name="Sarris P.F."/>
        </authorList>
    </citation>
    <scope>NUCLEOTIDE SEQUENCE</scope>
    <source>
        <strain evidence="2">PFS-102/07</strain>
        <tissue evidence="2">Leaf</tissue>
    </source>
</reference>
<dbReference type="EMBL" id="QGKY02000164">
    <property type="protein sequence ID" value="KAF2593425.1"/>
    <property type="molecule type" value="Genomic_DNA"/>
</dbReference>
<gene>
    <name evidence="2" type="ORF">F2Q70_00043695</name>
</gene>
<keyword evidence="1" id="KW-0472">Membrane</keyword>
<keyword evidence="1" id="KW-0812">Transmembrane</keyword>
<proteinExistence type="predicted"/>